<evidence type="ECO:0000259" key="4">
    <source>
        <dbReference type="Pfam" id="PF01037"/>
    </source>
</evidence>
<dbReference type="EMBL" id="JBIAXI010000045">
    <property type="protein sequence ID" value="MFF4779237.1"/>
    <property type="molecule type" value="Genomic_DNA"/>
</dbReference>
<organism evidence="6 7">
    <name type="scientific">Microtetraspora fusca</name>
    <dbReference type="NCBI Taxonomy" id="1997"/>
    <lineage>
        <taxon>Bacteria</taxon>
        <taxon>Bacillati</taxon>
        <taxon>Actinomycetota</taxon>
        <taxon>Actinomycetes</taxon>
        <taxon>Streptosporangiales</taxon>
        <taxon>Streptosporangiaceae</taxon>
        <taxon>Microtetraspora</taxon>
    </lineage>
</organism>
<accession>A0ABW6VKU3</accession>
<dbReference type="InterPro" id="IPR000485">
    <property type="entry name" value="AsnC-type_HTH_dom"/>
</dbReference>
<dbReference type="InterPro" id="IPR019887">
    <property type="entry name" value="Tscrpt_reg_AsnC/Lrp_C"/>
</dbReference>
<dbReference type="PANTHER" id="PTHR30154:SF34">
    <property type="entry name" value="TRANSCRIPTIONAL REGULATOR AZLB"/>
    <property type="match status" value="1"/>
</dbReference>
<dbReference type="Gene3D" id="1.10.10.10">
    <property type="entry name" value="Winged helix-like DNA-binding domain superfamily/Winged helix DNA-binding domain"/>
    <property type="match status" value="1"/>
</dbReference>
<evidence type="ECO:0000256" key="3">
    <source>
        <dbReference type="ARBA" id="ARBA00023163"/>
    </source>
</evidence>
<reference evidence="6 7" key="1">
    <citation type="submission" date="2024-10" db="EMBL/GenBank/DDBJ databases">
        <title>The Natural Products Discovery Center: Release of the First 8490 Sequenced Strains for Exploring Actinobacteria Biosynthetic Diversity.</title>
        <authorList>
            <person name="Kalkreuter E."/>
            <person name="Kautsar S.A."/>
            <person name="Yang D."/>
            <person name="Bader C.D."/>
            <person name="Teijaro C.N."/>
            <person name="Fluegel L."/>
            <person name="Davis C.M."/>
            <person name="Simpson J.R."/>
            <person name="Lauterbach L."/>
            <person name="Steele A.D."/>
            <person name="Gui C."/>
            <person name="Meng S."/>
            <person name="Li G."/>
            <person name="Viehrig K."/>
            <person name="Ye F."/>
            <person name="Su P."/>
            <person name="Kiefer A.F."/>
            <person name="Nichols A."/>
            <person name="Cepeda A.J."/>
            <person name="Yan W."/>
            <person name="Fan B."/>
            <person name="Jiang Y."/>
            <person name="Adhikari A."/>
            <person name="Zheng C.-J."/>
            <person name="Schuster L."/>
            <person name="Cowan T.M."/>
            <person name="Smanski M.J."/>
            <person name="Chevrette M.G."/>
            <person name="De Carvalho L.P.S."/>
            <person name="Shen B."/>
        </authorList>
    </citation>
    <scope>NUCLEOTIDE SEQUENCE [LARGE SCALE GENOMIC DNA]</scope>
    <source>
        <strain evidence="6 7">NPDC001281</strain>
    </source>
</reference>
<keyword evidence="2" id="KW-0238">DNA-binding</keyword>
<feature type="domain" description="Transcription regulator AsnC/Lrp ligand binding" evidence="4">
    <location>
        <begin position="61"/>
        <end position="131"/>
    </location>
</feature>
<evidence type="ECO:0000259" key="5">
    <source>
        <dbReference type="Pfam" id="PF13404"/>
    </source>
</evidence>
<keyword evidence="7" id="KW-1185">Reference proteome</keyword>
<keyword evidence="3" id="KW-0804">Transcription</keyword>
<dbReference type="SMART" id="SM00344">
    <property type="entry name" value="HTH_ASNC"/>
    <property type="match status" value="1"/>
</dbReference>
<sequence>MLAAELAHDGRASHAQLARATGWNETTVRQRITALRSAGTLYFDLDVDTRLLGYTGTALLWISVEPSQLAAAGHALERHPEISFAAATTGPTNLLGSVVASDVYALYDYIAGQVGGLPGIRAMETAPILRTVERVGAITPAAP</sequence>
<evidence type="ECO:0000313" key="6">
    <source>
        <dbReference type="EMBL" id="MFF4779237.1"/>
    </source>
</evidence>
<protein>
    <submittedName>
        <fullName evidence="6">Lrp/AsnC family transcriptional regulator</fullName>
    </submittedName>
</protein>
<keyword evidence="1" id="KW-0805">Transcription regulation</keyword>
<dbReference type="InterPro" id="IPR011008">
    <property type="entry name" value="Dimeric_a/b-barrel"/>
</dbReference>
<evidence type="ECO:0000313" key="7">
    <source>
        <dbReference type="Proteomes" id="UP001602119"/>
    </source>
</evidence>
<dbReference type="RefSeq" id="WP_387347965.1">
    <property type="nucleotide sequence ID" value="NZ_JBIAXI010000045.1"/>
</dbReference>
<dbReference type="PANTHER" id="PTHR30154">
    <property type="entry name" value="LEUCINE-RESPONSIVE REGULATORY PROTEIN"/>
    <property type="match status" value="1"/>
</dbReference>
<dbReference type="InterPro" id="IPR036388">
    <property type="entry name" value="WH-like_DNA-bd_sf"/>
</dbReference>
<name>A0ABW6VKU3_MICFU</name>
<proteinExistence type="predicted"/>
<gene>
    <name evidence="6" type="ORF">ACFY05_41115</name>
</gene>
<dbReference type="SUPFAM" id="SSF54909">
    <property type="entry name" value="Dimeric alpha+beta barrel"/>
    <property type="match status" value="1"/>
</dbReference>
<comment type="caution">
    <text evidence="6">The sequence shown here is derived from an EMBL/GenBank/DDBJ whole genome shotgun (WGS) entry which is preliminary data.</text>
</comment>
<dbReference type="InterPro" id="IPR036390">
    <property type="entry name" value="WH_DNA-bd_sf"/>
</dbReference>
<dbReference type="InterPro" id="IPR019888">
    <property type="entry name" value="Tscrpt_reg_AsnC-like"/>
</dbReference>
<evidence type="ECO:0000256" key="1">
    <source>
        <dbReference type="ARBA" id="ARBA00023015"/>
    </source>
</evidence>
<dbReference type="Pfam" id="PF01037">
    <property type="entry name" value="AsnC_trans_reg"/>
    <property type="match status" value="1"/>
</dbReference>
<dbReference type="Gene3D" id="3.30.70.920">
    <property type="match status" value="1"/>
</dbReference>
<feature type="domain" description="HTH asnC-type" evidence="5">
    <location>
        <begin position="4"/>
        <end position="36"/>
    </location>
</feature>
<dbReference type="Pfam" id="PF13404">
    <property type="entry name" value="HTH_AsnC-type"/>
    <property type="match status" value="1"/>
</dbReference>
<dbReference type="SUPFAM" id="SSF46785">
    <property type="entry name" value="Winged helix' DNA-binding domain"/>
    <property type="match status" value="1"/>
</dbReference>
<evidence type="ECO:0000256" key="2">
    <source>
        <dbReference type="ARBA" id="ARBA00023125"/>
    </source>
</evidence>
<dbReference type="Proteomes" id="UP001602119">
    <property type="component" value="Unassembled WGS sequence"/>
</dbReference>